<dbReference type="InterPro" id="IPR029016">
    <property type="entry name" value="GAF-like_dom_sf"/>
</dbReference>
<sequence>MRELRAEYLAALRAYLDAPGEETLRAAYELGRETVGRERGLLDLSLAHEDALAAVLEGRAGAAAAGPTVRAAGEFFLECISAFEMVQRGIRDAHDAARLERRHAEMLRGLSAFLCDSSLALQAPDALAEMRRLVAEQAREFVAAQCCFVTTSTGPGPPARAVSFPEDDLHWRTFARWADLSPVDEVVWNAGGPVRLAGPQVAEVLGDLVRGPAAGLEIRGWLGAPLTALGGHALGAVHLVNKVQGEFTALDEAVAVHLAQMSAAAVERAQLYAGGS</sequence>
<dbReference type="EMBL" id="CADCVO010000046">
    <property type="protein sequence ID" value="CAA9469156.1"/>
    <property type="molecule type" value="Genomic_DNA"/>
</dbReference>
<evidence type="ECO:0000259" key="1">
    <source>
        <dbReference type="SMART" id="SM00065"/>
    </source>
</evidence>
<dbReference type="InterPro" id="IPR003018">
    <property type="entry name" value="GAF"/>
</dbReference>
<accession>A0A6J4RGJ0</accession>
<dbReference type="Gene3D" id="3.30.450.40">
    <property type="match status" value="1"/>
</dbReference>
<protein>
    <recommendedName>
        <fullName evidence="1">GAF domain-containing protein</fullName>
    </recommendedName>
</protein>
<reference evidence="2" key="1">
    <citation type="submission" date="2020-02" db="EMBL/GenBank/DDBJ databases">
        <authorList>
            <person name="Meier V. D."/>
        </authorList>
    </citation>
    <scope>NUCLEOTIDE SEQUENCE</scope>
    <source>
        <strain evidence="2">AVDCRST_MAG13</strain>
    </source>
</reference>
<dbReference type="InterPro" id="IPR017944">
    <property type="entry name" value="KaiA/RbsU_helical_domain_sf"/>
</dbReference>
<gene>
    <name evidence="2" type="ORF">AVDCRST_MAG13-329</name>
</gene>
<proteinExistence type="predicted"/>
<dbReference type="Gene3D" id="1.10.1240.30">
    <property type="entry name" value="KaiA/RbsU domain"/>
    <property type="match status" value="1"/>
</dbReference>
<name>A0A6J4RGJ0_9ACTN</name>
<evidence type="ECO:0000313" key="2">
    <source>
        <dbReference type="EMBL" id="CAA9469156.1"/>
    </source>
</evidence>
<dbReference type="SUPFAM" id="SSF55781">
    <property type="entry name" value="GAF domain-like"/>
    <property type="match status" value="1"/>
</dbReference>
<dbReference type="SMART" id="SM00065">
    <property type="entry name" value="GAF"/>
    <property type="match status" value="1"/>
</dbReference>
<dbReference type="AlphaFoldDB" id="A0A6J4RGJ0"/>
<organism evidence="2">
    <name type="scientific">uncultured Solirubrobacteraceae bacterium</name>
    <dbReference type="NCBI Taxonomy" id="1162706"/>
    <lineage>
        <taxon>Bacteria</taxon>
        <taxon>Bacillati</taxon>
        <taxon>Actinomycetota</taxon>
        <taxon>Thermoleophilia</taxon>
        <taxon>Solirubrobacterales</taxon>
        <taxon>Solirubrobacteraceae</taxon>
        <taxon>environmental samples</taxon>
    </lineage>
</organism>
<feature type="domain" description="GAF" evidence="1">
    <location>
        <begin position="126"/>
        <end position="276"/>
    </location>
</feature>